<comment type="caution">
    <text evidence="2">The sequence shown here is derived from an EMBL/GenBank/DDBJ whole genome shotgun (WGS) entry which is preliminary data.</text>
</comment>
<organism evidence="2 3">
    <name type="scientific">Elysia crispata</name>
    <name type="common">lettuce slug</name>
    <dbReference type="NCBI Taxonomy" id="231223"/>
    <lineage>
        <taxon>Eukaryota</taxon>
        <taxon>Metazoa</taxon>
        <taxon>Spiralia</taxon>
        <taxon>Lophotrochozoa</taxon>
        <taxon>Mollusca</taxon>
        <taxon>Gastropoda</taxon>
        <taxon>Heterobranchia</taxon>
        <taxon>Euthyneura</taxon>
        <taxon>Panpulmonata</taxon>
        <taxon>Sacoglossa</taxon>
        <taxon>Placobranchoidea</taxon>
        <taxon>Plakobranchidae</taxon>
        <taxon>Elysia</taxon>
    </lineage>
</organism>
<evidence type="ECO:0000313" key="2">
    <source>
        <dbReference type="EMBL" id="KAK3774410.1"/>
    </source>
</evidence>
<evidence type="ECO:0000313" key="3">
    <source>
        <dbReference type="Proteomes" id="UP001283361"/>
    </source>
</evidence>
<reference evidence="2" key="1">
    <citation type="journal article" date="2023" name="G3 (Bethesda)">
        <title>A reference genome for the long-term kleptoplast-retaining sea slug Elysia crispata morphotype clarki.</title>
        <authorList>
            <person name="Eastman K.E."/>
            <person name="Pendleton A.L."/>
            <person name="Shaikh M.A."/>
            <person name="Suttiyut T."/>
            <person name="Ogas R."/>
            <person name="Tomko P."/>
            <person name="Gavelis G."/>
            <person name="Widhalm J.R."/>
            <person name="Wisecaver J.H."/>
        </authorList>
    </citation>
    <scope>NUCLEOTIDE SEQUENCE</scope>
    <source>
        <strain evidence="2">ECLA1</strain>
    </source>
</reference>
<sequence>MVDPRGILKRKKRPSGTTIRGGIGGDGVQRTPAKADHIAPFDSRGGNVAPRWSRFRGNPKSICEGLTLAETSTNLKRLTTPDWGNHCEGPPGRGKSEVGHFASKIHFNMSN</sequence>
<name>A0AAE0ZRT0_9GAST</name>
<accession>A0AAE0ZRT0</accession>
<feature type="region of interest" description="Disordered" evidence="1">
    <location>
        <begin position="77"/>
        <end position="98"/>
    </location>
</feature>
<dbReference type="EMBL" id="JAWDGP010003417">
    <property type="protein sequence ID" value="KAK3774410.1"/>
    <property type="molecule type" value="Genomic_DNA"/>
</dbReference>
<dbReference type="Proteomes" id="UP001283361">
    <property type="component" value="Unassembled WGS sequence"/>
</dbReference>
<proteinExistence type="predicted"/>
<keyword evidence="3" id="KW-1185">Reference proteome</keyword>
<dbReference type="AlphaFoldDB" id="A0AAE0ZRT0"/>
<evidence type="ECO:0000256" key="1">
    <source>
        <dbReference type="SAM" id="MobiDB-lite"/>
    </source>
</evidence>
<gene>
    <name evidence="2" type="ORF">RRG08_003302</name>
</gene>
<feature type="region of interest" description="Disordered" evidence="1">
    <location>
        <begin position="1"/>
        <end position="53"/>
    </location>
</feature>
<protein>
    <submittedName>
        <fullName evidence="2">Uncharacterized protein</fullName>
    </submittedName>
</protein>